<keyword evidence="1" id="KW-0732">Signal</keyword>
<organism evidence="3 4">
    <name type="scientific">Ammonicoccus fulvus</name>
    <dbReference type="NCBI Taxonomy" id="3138240"/>
    <lineage>
        <taxon>Bacteria</taxon>
        <taxon>Bacillati</taxon>
        <taxon>Actinomycetota</taxon>
        <taxon>Actinomycetes</taxon>
        <taxon>Propionibacteriales</taxon>
        <taxon>Propionibacteriaceae</taxon>
        <taxon>Ammonicoccus</taxon>
    </lineage>
</organism>
<sequence>MKLKLGVLAAATTLALSGLAAPAQAANPNSDLTFAVIGDVPYGAAQFVQFPHMVDEINAQDKLRFVAHVGDIKAGSQRCDDSYFLAIREQFDRFEDPFLYTPGDNEWVDCHRANNGAYNPLERLDKLREVFYPVPGRTLGGTMPLKSQAALGLPENVSFREARVEFAVLNVQGSNNDLAPWTGIGKTSPTPEQLAEFNHRQDANLALLNETFDRAEQRNARGVVIMLQADMFDPWLLAQDPTQNDVSGFVKLVEALSERSSAFDGPVYLINGDSHRYNADKPLAADSEWLRIYGVEAAPNLQRITVEGDANSHEWTRFTVNKKGDEVLTWERVPYTF</sequence>
<protein>
    <submittedName>
        <fullName evidence="3">Metallophosphoesterase</fullName>
    </submittedName>
</protein>
<feature type="signal peptide" evidence="1">
    <location>
        <begin position="1"/>
        <end position="25"/>
    </location>
</feature>
<dbReference type="EMBL" id="CP154795">
    <property type="protein sequence ID" value="XAN08701.1"/>
    <property type="molecule type" value="Genomic_DNA"/>
</dbReference>
<evidence type="ECO:0000313" key="3">
    <source>
        <dbReference type="EMBL" id="XAN08701.1"/>
    </source>
</evidence>
<dbReference type="InterPro" id="IPR004843">
    <property type="entry name" value="Calcineurin-like_PHP"/>
</dbReference>
<accession>A0ABZ3FRI6</accession>
<dbReference type="InterPro" id="IPR029052">
    <property type="entry name" value="Metallo-depent_PP-like"/>
</dbReference>
<reference evidence="3 4" key="1">
    <citation type="submission" date="2024-04" db="EMBL/GenBank/DDBJ databases">
        <title>Isolation of an actinomycete strain from pig manure.</title>
        <authorList>
            <person name="Gong T."/>
            <person name="Yu Z."/>
            <person name="An M."/>
            <person name="Wei C."/>
            <person name="Yang W."/>
            <person name="Liu L."/>
        </authorList>
    </citation>
    <scope>NUCLEOTIDE SEQUENCE [LARGE SCALE GENOMIC DNA]</scope>
    <source>
        <strain evidence="3 4">ZF39</strain>
    </source>
</reference>
<evidence type="ECO:0000313" key="4">
    <source>
        <dbReference type="Proteomes" id="UP001442841"/>
    </source>
</evidence>
<feature type="chain" id="PRO_5046803281" evidence="1">
    <location>
        <begin position="26"/>
        <end position="337"/>
    </location>
</feature>
<keyword evidence="4" id="KW-1185">Reference proteome</keyword>
<dbReference type="SUPFAM" id="SSF56300">
    <property type="entry name" value="Metallo-dependent phosphatases"/>
    <property type="match status" value="1"/>
</dbReference>
<evidence type="ECO:0000256" key="1">
    <source>
        <dbReference type="SAM" id="SignalP"/>
    </source>
</evidence>
<dbReference type="Pfam" id="PF00149">
    <property type="entry name" value="Metallophos"/>
    <property type="match status" value="1"/>
</dbReference>
<feature type="domain" description="Calcineurin-like phosphoesterase" evidence="2">
    <location>
        <begin position="33"/>
        <end position="146"/>
    </location>
</feature>
<gene>
    <name evidence="3" type="ORF">AADG42_15770</name>
</gene>
<proteinExistence type="predicted"/>
<evidence type="ECO:0000259" key="2">
    <source>
        <dbReference type="Pfam" id="PF00149"/>
    </source>
</evidence>
<name>A0ABZ3FRI6_9ACTN</name>
<dbReference type="Proteomes" id="UP001442841">
    <property type="component" value="Chromosome"/>
</dbReference>
<dbReference type="RefSeq" id="WP_425310130.1">
    <property type="nucleotide sequence ID" value="NZ_CP154795.1"/>
</dbReference>